<dbReference type="InterPro" id="IPR007325">
    <property type="entry name" value="KFase/CYL"/>
</dbReference>
<reference evidence="1 2" key="1">
    <citation type="submission" date="2019-07" db="EMBL/GenBank/DDBJ databases">
        <title>Genome assembly of Bacillus simplex strain GGC-P6A.</title>
        <authorList>
            <person name="Jennings M.E."/>
            <person name="Barton H.A."/>
        </authorList>
    </citation>
    <scope>NUCLEOTIDE SEQUENCE [LARGE SCALE GENOMIC DNA]</scope>
    <source>
        <strain evidence="1 2">GGC-P6A</strain>
    </source>
</reference>
<accession>A0A8B5Y5U9</accession>
<organism evidence="1 2">
    <name type="scientific">Peribacillus simplex</name>
    <dbReference type="NCBI Taxonomy" id="1478"/>
    <lineage>
        <taxon>Bacteria</taxon>
        <taxon>Bacillati</taxon>
        <taxon>Bacillota</taxon>
        <taxon>Bacilli</taxon>
        <taxon>Bacillales</taxon>
        <taxon>Bacillaceae</taxon>
        <taxon>Peribacillus</taxon>
    </lineage>
</organism>
<dbReference type="GO" id="GO:0019441">
    <property type="term" value="P:L-tryptophan catabolic process to kynurenine"/>
    <property type="evidence" value="ECO:0007669"/>
    <property type="project" value="InterPro"/>
</dbReference>
<dbReference type="EMBL" id="VNKI01000001">
    <property type="protein sequence ID" value="TVX84194.1"/>
    <property type="molecule type" value="Genomic_DNA"/>
</dbReference>
<evidence type="ECO:0000313" key="2">
    <source>
        <dbReference type="Proteomes" id="UP000317770"/>
    </source>
</evidence>
<dbReference type="GO" id="GO:0004061">
    <property type="term" value="F:arylformamidase activity"/>
    <property type="evidence" value="ECO:0007669"/>
    <property type="project" value="InterPro"/>
</dbReference>
<gene>
    <name evidence="1" type="ORF">FQP34_02985</name>
</gene>
<name>A0A8B5Y5U9_9BACI</name>
<evidence type="ECO:0000313" key="1">
    <source>
        <dbReference type="EMBL" id="TVX84194.1"/>
    </source>
</evidence>
<protein>
    <submittedName>
        <fullName evidence="1">Cyclase family protein</fullName>
    </submittedName>
</protein>
<dbReference type="Proteomes" id="UP000317770">
    <property type="component" value="Unassembled WGS sequence"/>
</dbReference>
<sequence>MNLGVLSLKIIDLTLELYDGLVTNNDLPAIGIKDEPLEHKGKYDSLPKGYRSKLISFSDHSGTHVDVASHYSENGESVETINLKNMFGDALILDVSMLKATHEPVTKDLLEEAERRQGVYVEKDDIVLIRTWGRSWGEEGFFEAQALDDSVAQWLIEKQIHIVGLDLPNADLNQDSESGIHQKLLNNDIYIVENLVNLEKLPKHSRFLFFGIPLKLKNATASPIRALSILDSQLI</sequence>
<dbReference type="SUPFAM" id="SSF102198">
    <property type="entry name" value="Putative cyclase"/>
    <property type="match status" value="1"/>
</dbReference>
<comment type="caution">
    <text evidence="1">The sequence shown here is derived from an EMBL/GenBank/DDBJ whole genome shotgun (WGS) entry which is preliminary data.</text>
</comment>
<dbReference type="Gene3D" id="3.50.30.50">
    <property type="entry name" value="Putative cyclase"/>
    <property type="match status" value="1"/>
</dbReference>
<dbReference type="PANTHER" id="PTHR31118:SF12">
    <property type="entry name" value="CYCLASE-LIKE PROTEIN 2"/>
    <property type="match status" value="1"/>
</dbReference>
<dbReference type="Pfam" id="PF04199">
    <property type="entry name" value="Cyclase"/>
    <property type="match status" value="1"/>
</dbReference>
<dbReference type="PANTHER" id="PTHR31118">
    <property type="entry name" value="CYCLASE-LIKE PROTEIN 2"/>
    <property type="match status" value="1"/>
</dbReference>
<proteinExistence type="predicted"/>
<dbReference type="AlphaFoldDB" id="A0A8B5Y5U9"/>
<dbReference type="InterPro" id="IPR037175">
    <property type="entry name" value="KFase_sf"/>
</dbReference>